<reference evidence="2" key="1">
    <citation type="submission" date="2021-01" db="EMBL/GenBank/DDBJ databases">
        <title>Genome public.</title>
        <authorList>
            <person name="Liu C."/>
            <person name="Sun Q."/>
        </authorList>
    </citation>
    <scope>NUCLEOTIDE SEQUENCE [LARGE SCALE GENOMIC DNA]</scope>
    <source>
        <strain evidence="2">YIM B02505</strain>
    </source>
</reference>
<protein>
    <submittedName>
        <fullName evidence="1">DUF3137 domain-containing protein</fullName>
    </submittedName>
</protein>
<sequence length="199" mass="22728">MGLFGPSKKEIWQQLAREINADYVYNGIWKGDRVEAHVDNWTVVLDTYVVSTGKSTITYTRMRAPFVNLDNFYFKIYRSGIFSGIGKMFGMEDINVGYPQFDDAFIIKGNSESKVKALFANDNIRRLIEYQPSISLEIKDDEGYFKSHFPDGVDELYFNVVGVIKDVERLKELYELFAEVLKELSDIGSASTEEPGVVL</sequence>
<dbReference type="EMBL" id="JAENHN010000059">
    <property type="protein sequence ID" value="MBK1813172.1"/>
    <property type="molecule type" value="Genomic_DNA"/>
</dbReference>
<name>A0ABS1EUW4_9CLOT</name>
<gene>
    <name evidence="1" type="ORF">JHL18_21350</name>
</gene>
<accession>A0ABS1EUW4</accession>
<dbReference type="RefSeq" id="WP_200273024.1">
    <property type="nucleotide sequence ID" value="NZ_JAENHN010000059.1"/>
</dbReference>
<evidence type="ECO:0000313" key="1">
    <source>
        <dbReference type="EMBL" id="MBK1813172.1"/>
    </source>
</evidence>
<proteinExistence type="predicted"/>
<dbReference type="Proteomes" id="UP000596739">
    <property type="component" value="Unassembled WGS sequence"/>
</dbReference>
<keyword evidence="2" id="KW-1185">Reference proteome</keyword>
<comment type="caution">
    <text evidence="1">The sequence shown here is derived from an EMBL/GenBank/DDBJ whole genome shotgun (WGS) entry which is preliminary data.</text>
</comment>
<evidence type="ECO:0000313" key="2">
    <source>
        <dbReference type="Proteomes" id="UP000596739"/>
    </source>
</evidence>
<organism evidence="1 2">
    <name type="scientific">Clostridium yunnanense</name>
    <dbReference type="NCBI Taxonomy" id="2800325"/>
    <lineage>
        <taxon>Bacteria</taxon>
        <taxon>Bacillati</taxon>
        <taxon>Bacillota</taxon>
        <taxon>Clostridia</taxon>
        <taxon>Eubacteriales</taxon>
        <taxon>Clostridiaceae</taxon>
        <taxon>Clostridium</taxon>
    </lineage>
</organism>